<dbReference type="SUPFAM" id="SSF52091">
    <property type="entry name" value="SpoIIaa-like"/>
    <property type="match status" value="1"/>
</dbReference>
<evidence type="ECO:0000256" key="4">
    <source>
        <dbReference type="ARBA" id="ARBA00023136"/>
    </source>
</evidence>
<evidence type="ECO:0000256" key="1">
    <source>
        <dbReference type="ARBA" id="ARBA00004141"/>
    </source>
</evidence>
<dbReference type="AlphaFoldDB" id="A0A1B6KRZ4"/>
<comment type="subcellular location">
    <subcellularLocation>
        <location evidence="1">Membrane</location>
        <topology evidence="1">Multi-pass membrane protein</topology>
    </subcellularLocation>
</comment>
<feature type="transmembrane region" description="Helical" evidence="5">
    <location>
        <begin position="432"/>
        <end position="450"/>
    </location>
</feature>
<feature type="transmembrane region" description="Helical" evidence="5">
    <location>
        <begin position="456"/>
        <end position="474"/>
    </location>
</feature>
<evidence type="ECO:0000313" key="7">
    <source>
        <dbReference type="EMBL" id="JAT14190.1"/>
    </source>
</evidence>
<dbReference type="Pfam" id="PF00916">
    <property type="entry name" value="Sulfate_transp"/>
    <property type="match status" value="1"/>
</dbReference>
<feature type="transmembrane region" description="Helical" evidence="5">
    <location>
        <begin position="397"/>
        <end position="420"/>
    </location>
</feature>
<organism evidence="7">
    <name type="scientific">Graphocephala atropunctata</name>
    <dbReference type="NCBI Taxonomy" id="36148"/>
    <lineage>
        <taxon>Eukaryota</taxon>
        <taxon>Metazoa</taxon>
        <taxon>Ecdysozoa</taxon>
        <taxon>Arthropoda</taxon>
        <taxon>Hexapoda</taxon>
        <taxon>Insecta</taxon>
        <taxon>Pterygota</taxon>
        <taxon>Neoptera</taxon>
        <taxon>Paraneoptera</taxon>
        <taxon>Hemiptera</taxon>
        <taxon>Auchenorrhyncha</taxon>
        <taxon>Membracoidea</taxon>
        <taxon>Cicadellidae</taxon>
        <taxon>Cicadellinae</taxon>
        <taxon>Cicadellini</taxon>
        <taxon>Graphocephala</taxon>
    </lineage>
</organism>
<feature type="transmembrane region" description="Helical" evidence="5">
    <location>
        <begin position="357"/>
        <end position="377"/>
    </location>
</feature>
<feature type="domain" description="STAS" evidence="6">
    <location>
        <begin position="547"/>
        <end position="667"/>
    </location>
</feature>
<dbReference type="Gene3D" id="3.30.750.24">
    <property type="entry name" value="STAS domain"/>
    <property type="match status" value="1"/>
</dbReference>
<evidence type="ECO:0000256" key="2">
    <source>
        <dbReference type="ARBA" id="ARBA00022692"/>
    </source>
</evidence>
<dbReference type="PROSITE" id="PS50801">
    <property type="entry name" value="STAS"/>
    <property type="match status" value="1"/>
</dbReference>
<dbReference type="GO" id="GO:0055085">
    <property type="term" value="P:transmembrane transport"/>
    <property type="evidence" value="ECO:0007669"/>
    <property type="project" value="InterPro"/>
</dbReference>
<dbReference type="GO" id="GO:0016020">
    <property type="term" value="C:membrane"/>
    <property type="evidence" value="ECO:0007669"/>
    <property type="project" value="UniProtKB-SubCell"/>
</dbReference>
<dbReference type="InterPro" id="IPR011547">
    <property type="entry name" value="SLC26A/SulP_dom"/>
</dbReference>
<dbReference type="InterPro" id="IPR001902">
    <property type="entry name" value="SLC26A/SulP_fam"/>
</dbReference>
<gene>
    <name evidence="7" type="ORF">g.9588</name>
</gene>
<feature type="transmembrane region" description="Helical" evidence="5">
    <location>
        <begin position="280"/>
        <end position="300"/>
    </location>
</feature>
<keyword evidence="4 5" id="KW-0472">Membrane</keyword>
<feature type="transmembrane region" description="Helical" evidence="5">
    <location>
        <begin position="229"/>
        <end position="247"/>
    </location>
</feature>
<dbReference type="NCBIfam" id="TIGR00815">
    <property type="entry name" value="sulP"/>
    <property type="match status" value="1"/>
</dbReference>
<sequence>GCQAVIVTCAEPHYQRVPRMDIEPLMNGNPDKVNINSGSLHHPCTQQEFNSVYHYVDVPETGLYKKLQKSAHCNIGSCLVSLIPVLKWLPTYKWKQDFLGDIISGFTVAVMHIPQGIAYSSLGGVPPIVGIYMAFFPVLVYFLFGTSRHVSMGTFAVVCMMASKPVLRYSTPSAALLSNSTVAETFSESPVVIYTPLQVATVVCLVVGVWQVILGICRLGSLTVLMSDTLISGFTTGAAVLVFTSQIKHVFGIKLPRHAGPLKLIYTYIDLVNMINQTNYMALFLTLCVVVTLTIFVEFIKPRLAKKTKFPVPVELMTVVLGTLISQHFQLPEKFNISVVGDIPTGLPKPEVPPLSLIPNILVDGLVIAIVAFSINISMASIFARKDNYEVDANQELLASGFGNIAGSLFSCLPFAASLSRSLIQHGVGGKTQLASIVSCSILVLVLLYIGPFFEPLPHCVLAGIIVVALKGMLMQVKELPVAWRHYRRDGVIWLVTFVSVILIDIDVGLGVGIIVSLASIILMGQTPQIHLLGNLPNTDIYLEIDRYDTALRVPEVLIIQICGGLHFANNSFIKSKIDKLLRRELENVKKPKIKSVVIDMSAVIFVDHASSKILLNLANDLKKLQIFLCLAKCSVHVREQLKRSEFFSTFSESKLFPSVDDAVLYTRDSSLALQDGSNVPL</sequence>
<feature type="transmembrane region" description="Helical" evidence="5">
    <location>
        <begin position="191"/>
        <end position="217"/>
    </location>
</feature>
<accession>A0A1B6KRZ4</accession>
<reference evidence="7" key="1">
    <citation type="submission" date="2015-11" db="EMBL/GenBank/DDBJ databases">
        <title>De novo transcriptome assembly of four potential Pierce s Disease insect vectors from Arizona vineyards.</title>
        <authorList>
            <person name="Tassone E.E."/>
        </authorList>
    </citation>
    <scope>NUCLEOTIDE SEQUENCE</scope>
</reference>
<feature type="transmembrane region" description="Helical" evidence="5">
    <location>
        <begin position="98"/>
        <end position="118"/>
    </location>
</feature>
<dbReference type="PANTHER" id="PTHR11814">
    <property type="entry name" value="SULFATE TRANSPORTER"/>
    <property type="match status" value="1"/>
</dbReference>
<evidence type="ECO:0000256" key="3">
    <source>
        <dbReference type="ARBA" id="ARBA00022989"/>
    </source>
</evidence>
<dbReference type="EMBL" id="GEBQ01025787">
    <property type="protein sequence ID" value="JAT14190.1"/>
    <property type="molecule type" value="Transcribed_RNA"/>
</dbReference>
<evidence type="ECO:0000256" key="5">
    <source>
        <dbReference type="SAM" id="Phobius"/>
    </source>
</evidence>
<evidence type="ECO:0000259" key="6">
    <source>
        <dbReference type="PROSITE" id="PS50801"/>
    </source>
</evidence>
<dbReference type="InterPro" id="IPR036513">
    <property type="entry name" value="STAS_dom_sf"/>
</dbReference>
<dbReference type="InterPro" id="IPR002645">
    <property type="entry name" value="STAS_dom"/>
</dbReference>
<keyword evidence="2 5" id="KW-0812">Transmembrane</keyword>
<protein>
    <recommendedName>
        <fullName evidence="6">STAS domain-containing protein</fullName>
    </recommendedName>
</protein>
<keyword evidence="3 5" id="KW-1133">Transmembrane helix</keyword>
<dbReference type="CDD" id="cd07042">
    <property type="entry name" value="STAS_SulP_like_sulfate_transporter"/>
    <property type="match status" value="1"/>
</dbReference>
<name>A0A1B6KRZ4_9HEMI</name>
<feature type="transmembrane region" description="Helical" evidence="5">
    <location>
        <begin position="124"/>
        <end position="144"/>
    </location>
</feature>
<proteinExistence type="predicted"/>
<feature type="non-terminal residue" evidence="7">
    <location>
        <position position="1"/>
    </location>
</feature>
<dbReference type="Pfam" id="PF01740">
    <property type="entry name" value="STAS"/>
    <property type="match status" value="1"/>
</dbReference>
<feature type="transmembrane region" description="Helical" evidence="5">
    <location>
        <begin position="495"/>
        <end position="523"/>
    </location>
</feature>